<dbReference type="AlphaFoldDB" id="A0AA38IS18"/>
<dbReference type="SUPFAM" id="SSF53850">
    <property type="entry name" value="Periplasmic binding protein-like II"/>
    <property type="match status" value="1"/>
</dbReference>
<feature type="chain" id="PRO_5041344464" description="Ionotropic receptor" evidence="9">
    <location>
        <begin position="21"/>
        <end position="570"/>
    </location>
</feature>
<evidence type="ECO:0000256" key="8">
    <source>
        <dbReference type="SAM" id="Phobius"/>
    </source>
</evidence>
<keyword evidence="9" id="KW-0732">Signal</keyword>
<dbReference type="PANTHER" id="PTHR42643">
    <property type="entry name" value="IONOTROPIC RECEPTOR 20A-RELATED"/>
    <property type="match status" value="1"/>
</dbReference>
<keyword evidence="3 8" id="KW-0812">Transmembrane</keyword>
<sequence>MLKSLFTYFIFSAFLKFGQPAEQIQFLEDQFKKYIVNYQRFKNDYSCSYINVNSEDTKDVSNVFIKHNQCPSVVVGDNFTASGYIPKLQATFIFLKTIQDIVTQIGKLRKYRLWNSRKENHFVICRRVNDIKFLSGLMQTIWKQRILNFVVVFVWKRLEIFSYNPFKEEVINVTSYKLWHLHLFPDKLSNLYGYQLRVSLFNNFPLTTKENGEWIGEDYVRLQLVTSMINATFRIIESPENSLYDGAYDDIMNDVTDFCFISHYYMHYLYQGAEYTYTHQPDQIVAVVPFQHQSLFHNYTVFSIFDITVWVSSICMITILVIFTTMVNLLKKKVFRINCLQYFSTSLGNPLTNFGTQPFAIKILFLIFILSCIIFRTAFQCFLISTFVTPKPEEKMTTIAEFRESNLNIHTTAFLANMILFNEHLSDRVFNISAPERIKRLYSLDTSASYAIILTFANKFMESLKSNYAKPPFYILEEALVPGMDTYFFQRHSPYLEKIDECLLRLKQYALSEKRVYTSSYFKRNFTRSRSPVIVLGVEHLQSVFHILTVGLLLSVLVFICEIVVKKKFT</sequence>
<feature type="transmembrane region" description="Helical" evidence="8">
    <location>
        <begin position="544"/>
        <end position="565"/>
    </location>
</feature>
<evidence type="ECO:0000256" key="7">
    <source>
        <dbReference type="ARBA" id="ARBA00023180"/>
    </source>
</evidence>
<keyword evidence="5 8" id="KW-0472">Membrane</keyword>
<evidence type="ECO:0000256" key="5">
    <source>
        <dbReference type="ARBA" id="ARBA00023136"/>
    </source>
</evidence>
<evidence type="ECO:0000256" key="1">
    <source>
        <dbReference type="ARBA" id="ARBA00004651"/>
    </source>
</evidence>
<comment type="caution">
    <text evidence="10">The sequence shown here is derived from an EMBL/GenBank/DDBJ whole genome shotgun (WGS) entry which is preliminary data.</text>
</comment>
<evidence type="ECO:0000256" key="9">
    <source>
        <dbReference type="SAM" id="SignalP"/>
    </source>
</evidence>
<gene>
    <name evidence="10" type="ORF">Zmor_007469</name>
</gene>
<keyword evidence="4 8" id="KW-1133">Transmembrane helix</keyword>
<feature type="transmembrane region" description="Helical" evidence="8">
    <location>
        <begin position="363"/>
        <end position="388"/>
    </location>
</feature>
<evidence type="ECO:0000256" key="4">
    <source>
        <dbReference type="ARBA" id="ARBA00022989"/>
    </source>
</evidence>
<accession>A0AA38IS18</accession>
<evidence type="ECO:0000256" key="6">
    <source>
        <dbReference type="ARBA" id="ARBA00023170"/>
    </source>
</evidence>
<reference evidence="10" key="1">
    <citation type="journal article" date="2023" name="G3 (Bethesda)">
        <title>Whole genome assemblies of Zophobas morio and Tenebrio molitor.</title>
        <authorList>
            <person name="Kaur S."/>
            <person name="Stinson S.A."/>
            <person name="diCenzo G.C."/>
        </authorList>
    </citation>
    <scope>NUCLEOTIDE SEQUENCE</scope>
    <source>
        <strain evidence="10">QUZm001</strain>
    </source>
</reference>
<dbReference type="Proteomes" id="UP001168821">
    <property type="component" value="Unassembled WGS sequence"/>
</dbReference>
<evidence type="ECO:0000313" key="11">
    <source>
        <dbReference type="Proteomes" id="UP001168821"/>
    </source>
</evidence>
<evidence type="ECO:0000256" key="2">
    <source>
        <dbReference type="ARBA" id="ARBA00022475"/>
    </source>
</evidence>
<name>A0AA38IS18_9CUCU</name>
<evidence type="ECO:0008006" key="12">
    <source>
        <dbReference type="Google" id="ProtNLM"/>
    </source>
</evidence>
<comment type="subcellular location">
    <subcellularLocation>
        <location evidence="1">Cell membrane</location>
        <topology evidence="1">Multi-pass membrane protein</topology>
    </subcellularLocation>
</comment>
<feature type="transmembrane region" description="Helical" evidence="8">
    <location>
        <begin position="307"/>
        <end position="330"/>
    </location>
</feature>
<keyword evidence="11" id="KW-1185">Reference proteome</keyword>
<organism evidence="10 11">
    <name type="scientific">Zophobas morio</name>
    <dbReference type="NCBI Taxonomy" id="2755281"/>
    <lineage>
        <taxon>Eukaryota</taxon>
        <taxon>Metazoa</taxon>
        <taxon>Ecdysozoa</taxon>
        <taxon>Arthropoda</taxon>
        <taxon>Hexapoda</taxon>
        <taxon>Insecta</taxon>
        <taxon>Pterygota</taxon>
        <taxon>Neoptera</taxon>
        <taxon>Endopterygota</taxon>
        <taxon>Coleoptera</taxon>
        <taxon>Polyphaga</taxon>
        <taxon>Cucujiformia</taxon>
        <taxon>Tenebrionidae</taxon>
        <taxon>Zophobas</taxon>
    </lineage>
</organism>
<dbReference type="InterPro" id="IPR052192">
    <property type="entry name" value="Insect_Ionotropic_Sensory_Rcpt"/>
</dbReference>
<keyword evidence="7" id="KW-0325">Glycoprotein</keyword>
<dbReference type="GO" id="GO:0005886">
    <property type="term" value="C:plasma membrane"/>
    <property type="evidence" value="ECO:0007669"/>
    <property type="project" value="UniProtKB-SubCell"/>
</dbReference>
<evidence type="ECO:0000256" key="3">
    <source>
        <dbReference type="ARBA" id="ARBA00022692"/>
    </source>
</evidence>
<keyword evidence="2" id="KW-1003">Cell membrane</keyword>
<proteinExistence type="predicted"/>
<evidence type="ECO:0000313" key="10">
    <source>
        <dbReference type="EMBL" id="KAJ3663163.1"/>
    </source>
</evidence>
<dbReference type="PANTHER" id="PTHR42643:SF35">
    <property type="entry name" value="IONOTROPIC RECEPTOR 68A, ISOFORM A"/>
    <property type="match status" value="1"/>
</dbReference>
<feature type="signal peptide" evidence="9">
    <location>
        <begin position="1"/>
        <end position="20"/>
    </location>
</feature>
<dbReference type="EMBL" id="JALNTZ010000002">
    <property type="protein sequence ID" value="KAJ3663163.1"/>
    <property type="molecule type" value="Genomic_DNA"/>
</dbReference>
<keyword evidence="6" id="KW-0675">Receptor</keyword>
<protein>
    <recommendedName>
        <fullName evidence="12">Ionotropic receptor</fullName>
    </recommendedName>
</protein>